<evidence type="ECO:0000313" key="2">
    <source>
        <dbReference type="Proteomes" id="UP000799440"/>
    </source>
</evidence>
<dbReference type="PROSITE" id="PS51257">
    <property type="entry name" value="PROKAR_LIPOPROTEIN"/>
    <property type="match status" value="1"/>
</dbReference>
<dbReference type="InterPro" id="IPR021838">
    <property type="entry name" value="DUF3431"/>
</dbReference>
<keyword evidence="2" id="KW-1185">Reference proteome</keyword>
<accession>A0A6A6V7N6</accession>
<dbReference type="Proteomes" id="UP000799440">
    <property type="component" value="Unassembled WGS sequence"/>
</dbReference>
<name>A0A6A6V7N6_9PLEO</name>
<dbReference type="Pfam" id="PF11913">
    <property type="entry name" value="DUF3431"/>
    <property type="match status" value="1"/>
</dbReference>
<proteinExistence type="predicted"/>
<dbReference type="PANTHER" id="PTHR37490:SF3">
    <property type="entry name" value="DUF3431 DOMAIN CONTAINING PROTEIN"/>
    <property type="match status" value="1"/>
</dbReference>
<protein>
    <submittedName>
        <fullName evidence="1">Uncharacterized protein</fullName>
    </submittedName>
</protein>
<dbReference type="PANTHER" id="PTHR37490">
    <property type="entry name" value="EXPRESSED PROTEIN"/>
    <property type="match status" value="1"/>
</dbReference>
<evidence type="ECO:0000313" key="1">
    <source>
        <dbReference type="EMBL" id="KAF2746682.1"/>
    </source>
</evidence>
<dbReference type="EMBL" id="MU006576">
    <property type="protein sequence ID" value="KAF2746682.1"/>
    <property type="molecule type" value="Genomic_DNA"/>
</dbReference>
<dbReference type="AlphaFoldDB" id="A0A6A6V7N6"/>
<sequence length="323" mass="37071">MTIVRRLWRRVEAYALIATLFGCLYLLVTLLDSCWGDGVSRFNSITSNDPLEIDKELVVASLARDDVEWLDTYFADWTKNVYVVDDASAPLTVPKNKGREAMAYLTYIIDRYDTLPSISIFLHSLRYQWHNEDPMYDGAPVLRNLRLPHVLRRGYVSLRCTWVIGCPAELWPRNPSRFRKNDDRAKTEVAYADAFRILFPGTPVPDIVGAHASSQFAVSREQIRARPKKEYERMRAWLLLTPLPDAISGRVLEYMWHIVFGMPAVDCQDAGECFCQTFGLCNLTCSQKECLKRYRLAPFTNIPKGWPEVGPGTHGWPERGWAD</sequence>
<reference evidence="1" key="1">
    <citation type="journal article" date="2020" name="Stud. Mycol.">
        <title>101 Dothideomycetes genomes: a test case for predicting lifestyles and emergence of pathogens.</title>
        <authorList>
            <person name="Haridas S."/>
            <person name="Albert R."/>
            <person name="Binder M."/>
            <person name="Bloem J."/>
            <person name="Labutti K."/>
            <person name="Salamov A."/>
            <person name="Andreopoulos B."/>
            <person name="Baker S."/>
            <person name="Barry K."/>
            <person name="Bills G."/>
            <person name="Bluhm B."/>
            <person name="Cannon C."/>
            <person name="Castanera R."/>
            <person name="Culley D."/>
            <person name="Daum C."/>
            <person name="Ezra D."/>
            <person name="Gonzalez J."/>
            <person name="Henrissat B."/>
            <person name="Kuo A."/>
            <person name="Liang C."/>
            <person name="Lipzen A."/>
            <person name="Lutzoni F."/>
            <person name="Magnuson J."/>
            <person name="Mondo S."/>
            <person name="Nolan M."/>
            <person name="Ohm R."/>
            <person name="Pangilinan J."/>
            <person name="Park H.-J."/>
            <person name="Ramirez L."/>
            <person name="Alfaro M."/>
            <person name="Sun H."/>
            <person name="Tritt A."/>
            <person name="Yoshinaga Y."/>
            <person name="Zwiers L.-H."/>
            <person name="Turgeon B."/>
            <person name="Goodwin S."/>
            <person name="Spatafora J."/>
            <person name="Crous P."/>
            <person name="Grigoriev I."/>
        </authorList>
    </citation>
    <scope>NUCLEOTIDE SEQUENCE</scope>
    <source>
        <strain evidence="1">CBS 119925</strain>
    </source>
</reference>
<dbReference type="OrthoDB" id="426718at2759"/>
<organism evidence="1 2">
    <name type="scientific">Sporormia fimetaria CBS 119925</name>
    <dbReference type="NCBI Taxonomy" id="1340428"/>
    <lineage>
        <taxon>Eukaryota</taxon>
        <taxon>Fungi</taxon>
        <taxon>Dikarya</taxon>
        <taxon>Ascomycota</taxon>
        <taxon>Pezizomycotina</taxon>
        <taxon>Dothideomycetes</taxon>
        <taxon>Pleosporomycetidae</taxon>
        <taxon>Pleosporales</taxon>
        <taxon>Sporormiaceae</taxon>
        <taxon>Sporormia</taxon>
    </lineage>
</organism>
<gene>
    <name evidence="1" type="ORF">M011DRAFT_403778</name>
</gene>